<evidence type="ECO:0000313" key="2">
    <source>
        <dbReference type="Proteomes" id="UP000452293"/>
    </source>
</evidence>
<comment type="caution">
    <text evidence="1">The sequence shown here is derived from an EMBL/GenBank/DDBJ whole genome shotgun (WGS) entry which is preliminary data.</text>
</comment>
<reference evidence="1 2" key="1">
    <citation type="journal article" date="2019" name="Nat. Med.">
        <title>A library of human gut bacterial isolates paired with longitudinal multiomics data enables mechanistic microbiome research.</title>
        <authorList>
            <person name="Poyet M."/>
            <person name="Groussin M."/>
            <person name="Gibbons S.M."/>
            <person name="Avila-Pacheco J."/>
            <person name="Jiang X."/>
            <person name="Kearney S.M."/>
            <person name="Perrotta A.R."/>
            <person name="Berdy B."/>
            <person name="Zhao S."/>
            <person name="Lieberman T.D."/>
            <person name="Swanson P.K."/>
            <person name="Smith M."/>
            <person name="Roesemann S."/>
            <person name="Alexander J.E."/>
            <person name="Rich S.A."/>
            <person name="Livny J."/>
            <person name="Vlamakis H."/>
            <person name="Clish C."/>
            <person name="Bullock K."/>
            <person name="Deik A."/>
            <person name="Scott J."/>
            <person name="Pierce K.A."/>
            <person name="Xavier R.J."/>
            <person name="Alm E.J."/>
        </authorList>
    </citation>
    <scope>NUCLEOTIDE SEQUENCE [LARGE SCALE GENOMIC DNA]</scope>
    <source>
        <strain evidence="1 2">BIOML-A1</strain>
    </source>
</reference>
<protein>
    <submittedName>
        <fullName evidence="1">Uncharacterized protein</fullName>
    </submittedName>
</protein>
<name>A0ABW9X6Y3_9FIRM</name>
<sequence length="91" mass="10400">MKRRVNLYKVVDQNGKAVFEDLLTAKQVTEKLGIARDNVCQAAANFALVDKKYRIIPEDIKLSRNLDITLLLEWDRVRKKILQTAGGKNES</sequence>
<dbReference type="RefSeq" id="WP_129976015.1">
    <property type="nucleotide sequence ID" value="NZ_JAAIUS010000010.1"/>
</dbReference>
<proteinExistence type="predicted"/>
<gene>
    <name evidence="1" type="ORF">GT718_15695</name>
</gene>
<keyword evidence="2" id="KW-1185">Reference proteome</keyword>
<accession>A0ABW9X6Y3</accession>
<dbReference type="EMBL" id="WWVW01000038">
    <property type="protein sequence ID" value="MZL78758.1"/>
    <property type="molecule type" value="Genomic_DNA"/>
</dbReference>
<organism evidence="1 2">
    <name type="scientific">Blautia massiliensis</name>
    <name type="common">ex Durand et al. 2017</name>
    <dbReference type="NCBI Taxonomy" id="1737424"/>
    <lineage>
        <taxon>Bacteria</taxon>
        <taxon>Bacillati</taxon>
        <taxon>Bacillota</taxon>
        <taxon>Clostridia</taxon>
        <taxon>Lachnospirales</taxon>
        <taxon>Lachnospiraceae</taxon>
        <taxon>Blautia</taxon>
    </lineage>
</organism>
<evidence type="ECO:0000313" key="1">
    <source>
        <dbReference type="EMBL" id="MZL78758.1"/>
    </source>
</evidence>
<dbReference type="Proteomes" id="UP000452293">
    <property type="component" value="Unassembled WGS sequence"/>
</dbReference>